<evidence type="ECO:0000256" key="6">
    <source>
        <dbReference type="RuleBase" id="RU361218"/>
    </source>
</evidence>
<evidence type="ECO:0000313" key="7">
    <source>
        <dbReference type="EMBL" id="RLU20597.1"/>
    </source>
</evidence>
<comment type="similarity">
    <text evidence="2 6">Belongs to the tetraspanin (TM4SF) family.</text>
</comment>
<gene>
    <name evidence="7" type="ORF">DMN91_007210</name>
</gene>
<dbReference type="InterPro" id="IPR000301">
    <property type="entry name" value="Tetraspanin_animals"/>
</dbReference>
<dbReference type="PRINTS" id="PR00259">
    <property type="entry name" value="TMFOUR"/>
</dbReference>
<dbReference type="Pfam" id="PF00335">
    <property type="entry name" value="Tetraspanin"/>
    <property type="match status" value="1"/>
</dbReference>
<proteinExistence type="inferred from homology"/>
<name>A0A3L8DJM3_OOCBI</name>
<dbReference type="InterPro" id="IPR008952">
    <property type="entry name" value="Tetraspanin_EC2_sf"/>
</dbReference>
<protein>
    <recommendedName>
        <fullName evidence="6">Tetraspanin</fullName>
    </recommendedName>
</protein>
<feature type="transmembrane region" description="Helical" evidence="6">
    <location>
        <begin position="55"/>
        <end position="77"/>
    </location>
</feature>
<feature type="transmembrane region" description="Helical" evidence="6">
    <location>
        <begin position="84"/>
        <end position="107"/>
    </location>
</feature>
<dbReference type="Gene3D" id="1.10.1450.10">
    <property type="entry name" value="Tetraspanin"/>
    <property type="match status" value="1"/>
</dbReference>
<evidence type="ECO:0000256" key="1">
    <source>
        <dbReference type="ARBA" id="ARBA00004141"/>
    </source>
</evidence>
<comment type="caution">
    <text evidence="7">The sequence shown here is derived from an EMBL/GenBank/DDBJ whole genome shotgun (WGS) entry which is preliminary data.</text>
</comment>
<evidence type="ECO:0000313" key="8">
    <source>
        <dbReference type="Proteomes" id="UP000279307"/>
    </source>
</evidence>
<accession>A0A3L8DJM3</accession>
<dbReference type="PANTHER" id="PTHR19282:SF551">
    <property type="entry name" value="RE08073P-RELATED"/>
    <property type="match status" value="1"/>
</dbReference>
<reference evidence="7 8" key="1">
    <citation type="journal article" date="2018" name="Genome Res.">
        <title>The genomic architecture and molecular evolution of ant odorant receptors.</title>
        <authorList>
            <person name="McKenzie S.K."/>
            <person name="Kronauer D.J.C."/>
        </authorList>
    </citation>
    <scope>NUCLEOTIDE SEQUENCE [LARGE SCALE GENOMIC DNA]</scope>
    <source>
        <strain evidence="7">Clonal line C1</strain>
    </source>
</reference>
<keyword evidence="5 6" id="KW-0472">Membrane</keyword>
<dbReference type="EMBL" id="QOIP01000007">
    <property type="protein sequence ID" value="RLU20597.1"/>
    <property type="molecule type" value="Genomic_DNA"/>
</dbReference>
<dbReference type="AlphaFoldDB" id="A0A3L8DJM3"/>
<dbReference type="GO" id="GO:0005886">
    <property type="term" value="C:plasma membrane"/>
    <property type="evidence" value="ECO:0007669"/>
    <property type="project" value="TreeGrafter"/>
</dbReference>
<evidence type="ECO:0000256" key="5">
    <source>
        <dbReference type="ARBA" id="ARBA00023136"/>
    </source>
</evidence>
<evidence type="ECO:0000256" key="4">
    <source>
        <dbReference type="ARBA" id="ARBA00022989"/>
    </source>
</evidence>
<dbReference type="SUPFAM" id="SSF48652">
    <property type="entry name" value="Tetraspanin"/>
    <property type="match status" value="1"/>
</dbReference>
<dbReference type="PANTHER" id="PTHR19282">
    <property type="entry name" value="TETRASPANIN"/>
    <property type="match status" value="1"/>
</dbReference>
<feature type="transmembrane region" description="Helical" evidence="6">
    <location>
        <begin position="12"/>
        <end position="35"/>
    </location>
</feature>
<dbReference type="PIRSF" id="PIRSF002419">
    <property type="entry name" value="Tetraspanin"/>
    <property type="match status" value="1"/>
</dbReference>
<feature type="transmembrane region" description="Helical" evidence="6">
    <location>
        <begin position="231"/>
        <end position="255"/>
    </location>
</feature>
<keyword evidence="3 6" id="KW-0812">Transmembrane</keyword>
<comment type="subcellular location">
    <subcellularLocation>
        <location evidence="1 6">Membrane</location>
        <topology evidence="1 6">Multi-pass membrane protein</topology>
    </subcellularLocation>
</comment>
<evidence type="ECO:0000256" key="3">
    <source>
        <dbReference type="ARBA" id="ARBA00022692"/>
    </source>
</evidence>
<evidence type="ECO:0000256" key="2">
    <source>
        <dbReference type="ARBA" id="ARBA00006840"/>
    </source>
</evidence>
<organism evidence="7 8">
    <name type="scientific">Ooceraea biroi</name>
    <name type="common">Clonal raider ant</name>
    <name type="synonym">Cerapachys biroi</name>
    <dbReference type="NCBI Taxonomy" id="2015173"/>
    <lineage>
        <taxon>Eukaryota</taxon>
        <taxon>Metazoa</taxon>
        <taxon>Ecdysozoa</taxon>
        <taxon>Arthropoda</taxon>
        <taxon>Hexapoda</taxon>
        <taxon>Insecta</taxon>
        <taxon>Pterygota</taxon>
        <taxon>Neoptera</taxon>
        <taxon>Endopterygota</taxon>
        <taxon>Hymenoptera</taxon>
        <taxon>Apocrita</taxon>
        <taxon>Aculeata</taxon>
        <taxon>Formicoidea</taxon>
        <taxon>Formicidae</taxon>
        <taxon>Dorylinae</taxon>
        <taxon>Ooceraea</taxon>
    </lineage>
</organism>
<sequence>MANCWYNFSKYTLIALNVVFLTVSIAVIALVAWMLTDKTFLVSIAQEEDNYDAGLYILLGAGILMFIVAFLGCCGALRHNRCCLVSFAGIMLVIIGAQVAFGAWLYANRDRLDELLRSSVINTVKNEYGEIECRTQIMDAIQSGLECCGANGPADWAGSKYSRKDPSLPLSITVSSDSNNMFKVPETCCKNMDSTECNEARNMRIAGIVNSEIYNEGCTERLVNALKGQTYHVLIISILILIMEILGLVLALICCCEDGSSDRYKA</sequence>
<dbReference type="Proteomes" id="UP000279307">
    <property type="component" value="Chromosome 7"/>
</dbReference>
<keyword evidence="4 6" id="KW-1133">Transmembrane helix</keyword>
<dbReference type="OrthoDB" id="10016273at2759"/>
<dbReference type="InterPro" id="IPR018499">
    <property type="entry name" value="Tetraspanin/Peripherin"/>
</dbReference>